<keyword evidence="2" id="KW-0624">Polysaccharide degradation</keyword>
<evidence type="ECO:0000256" key="2">
    <source>
        <dbReference type="RuleBase" id="RU361163"/>
    </source>
</evidence>
<dbReference type="HOGENOM" id="CLU_051064_1_1_1"/>
<reference evidence="5" key="1">
    <citation type="journal article" date="2011" name="Proc. Natl. Acad. Sci. U.S.A.">
        <title>Obligate biotrophy features unraveled by the genomic analysis of rust fungi.</title>
        <authorList>
            <person name="Duplessis S."/>
            <person name="Cuomo C.A."/>
            <person name="Lin Y.-C."/>
            <person name="Aerts A."/>
            <person name="Tisserant E."/>
            <person name="Veneault-Fourrey C."/>
            <person name="Joly D.L."/>
            <person name="Hacquard S."/>
            <person name="Amselem J."/>
            <person name="Cantarel B.L."/>
            <person name="Chiu R."/>
            <person name="Coutinho P.M."/>
            <person name="Feau N."/>
            <person name="Field M."/>
            <person name="Frey P."/>
            <person name="Gelhaye E."/>
            <person name="Goldberg J."/>
            <person name="Grabherr M.G."/>
            <person name="Kodira C.D."/>
            <person name="Kohler A."/>
            <person name="Kuees U."/>
            <person name="Lindquist E.A."/>
            <person name="Lucas S.M."/>
            <person name="Mago R."/>
            <person name="Mauceli E."/>
            <person name="Morin E."/>
            <person name="Murat C."/>
            <person name="Pangilinan J.L."/>
            <person name="Park R."/>
            <person name="Pearson M."/>
            <person name="Quesneville H."/>
            <person name="Rouhier N."/>
            <person name="Sakthikumar S."/>
            <person name="Salamov A.A."/>
            <person name="Schmutz J."/>
            <person name="Selles B."/>
            <person name="Shapiro H."/>
            <person name="Tanguay P."/>
            <person name="Tuskan G.A."/>
            <person name="Henrissat B."/>
            <person name="Van de Peer Y."/>
            <person name="Rouze P."/>
            <person name="Ellis J.G."/>
            <person name="Dodds P.N."/>
            <person name="Schein J.E."/>
            <person name="Zhong S."/>
            <person name="Hamelin R.C."/>
            <person name="Grigoriev I.V."/>
            <person name="Szabo L.J."/>
            <person name="Martin F."/>
        </authorList>
    </citation>
    <scope>NUCLEOTIDE SEQUENCE [LARGE SCALE GENOMIC DNA]</scope>
    <source>
        <strain evidence="5">98AG31 / pathotype 3-4-7</strain>
    </source>
</reference>
<dbReference type="VEuPathDB" id="FungiDB:MELLADRAFT_123953"/>
<keyword evidence="2" id="KW-0326">Glycosidase</keyword>
<dbReference type="RefSeq" id="XP_007410340.1">
    <property type="nucleotide sequence ID" value="XM_007410278.1"/>
</dbReference>
<keyword evidence="2" id="KW-0119">Carbohydrate metabolism</keyword>
<dbReference type="KEGG" id="mlr:MELLADRAFT_123953"/>
<dbReference type="InterPro" id="IPR013319">
    <property type="entry name" value="GH11/12"/>
</dbReference>
<evidence type="ECO:0000256" key="3">
    <source>
        <dbReference type="SAM" id="SignalP"/>
    </source>
</evidence>
<dbReference type="InterPro" id="IPR002594">
    <property type="entry name" value="GH12"/>
</dbReference>
<feature type="signal peptide" evidence="3">
    <location>
        <begin position="1"/>
        <end position="24"/>
    </location>
</feature>
<dbReference type="STRING" id="747676.F4RM97"/>
<evidence type="ECO:0000256" key="1">
    <source>
        <dbReference type="ARBA" id="ARBA00005519"/>
    </source>
</evidence>
<dbReference type="InParanoid" id="F4RM97"/>
<dbReference type="Proteomes" id="UP000001072">
    <property type="component" value="Unassembled WGS sequence"/>
</dbReference>
<dbReference type="GO" id="GO:0000272">
    <property type="term" value="P:polysaccharide catabolic process"/>
    <property type="evidence" value="ECO:0007669"/>
    <property type="project" value="UniProtKB-KW"/>
</dbReference>
<keyword evidence="5" id="KW-1185">Reference proteome</keyword>
<dbReference type="AlphaFoldDB" id="F4RM97"/>
<dbReference type="SUPFAM" id="SSF49899">
    <property type="entry name" value="Concanavalin A-like lectins/glucanases"/>
    <property type="match status" value="1"/>
</dbReference>
<accession>F4RM97</accession>
<proteinExistence type="inferred from homology"/>
<dbReference type="eggNOG" id="ENOG502RXZE">
    <property type="taxonomic scope" value="Eukaryota"/>
</dbReference>
<dbReference type="Gene3D" id="2.60.120.180">
    <property type="match status" value="1"/>
</dbReference>
<dbReference type="GeneID" id="18926547"/>
<keyword evidence="2" id="KW-0378">Hydrolase</keyword>
<name>F4RM97_MELLP</name>
<comment type="similarity">
    <text evidence="1 2">Belongs to the glycosyl hydrolase 12 (cellulase H) family.</text>
</comment>
<protein>
    <submittedName>
        <fullName evidence="4">Endoglucanase</fullName>
    </submittedName>
</protein>
<evidence type="ECO:0000313" key="5">
    <source>
        <dbReference type="Proteomes" id="UP000001072"/>
    </source>
</evidence>
<dbReference type="InterPro" id="IPR013320">
    <property type="entry name" value="ConA-like_dom_sf"/>
</dbReference>
<keyword evidence="3" id="KW-0732">Signal</keyword>
<dbReference type="OrthoDB" id="89349at2759"/>
<dbReference type="PANTHER" id="PTHR34002:SF9">
    <property type="entry name" value="XYLOGLUCAN-SPECIFIC ENDO-BETA-1,4-GLUCANASE A"/>
    <property type="match status" value="1"/>
</dbReference>
<gene>
    <name evidence="4" type="ORF">MELLADRAFT_123953</name>
</gene>
<dbReference type="PANTHER" id="PTHR34002">
    <property type="entry name" value="BLR1656 PROTEIN"/>
    <property type="match status" value="1"/>
</dbReference>
<feature type="chain" id="PRO_5003315265" evidence="3">
    <location>
        <begin position="25"/>
        <end position="292"/>
    </location>
</feature>
<sequence>MIHRTSLLLLAAFLTFDGTVKVSAFPLPPPENAHQINQDAQMRQTMGPVTENGCSKDMEWKAGKPSFDKDQVAERLTVYNNVWSAQSASGDSRQSVKCNSYKDGKINWSTSLAFTSTNPSLNNQVKSYSNVGWAGKPLKISLLNTFSSSWNWSFKAASSDLVADVSYDIFTSLSPTCSGQGGGCASHEIMIWLVAKGGAAPAGAKTGKTVSIGSRFTFDVWKGVVGGIPVISLVPVGGKAYHNFAGDFKPLLQKELTQFGLDPNEFIATVGSGIEPFTGSVTLTSEYSLRLL</sequence>
<dbReference type="Pfam" id="PF01670">
    <property type="entry name" value="Glyco_hydro_12"/>
    <property type="match status" value="1"/>
</dbReference>
<organism evidence="5">
    <name type="scientific">Melampsora larici-populina (strain 98AG31 / pathotype 3-4-7)</name>
    <name type="common">Poplar leaf rust fungus</name>
    <dbReference type="NCBI Taxonomy" id="747676"/>
    <lineage>
        <taxon>Eukaryota</taxon>
        <taxon>Fungi</taxon>
        <taxon>Dikarya</taxon>
        <taxon>Basidiomycota</taxon>
        <taxon>Pucciniomycotina</taxon>
        <taxon>Pucciniomycetes</taxon>
        <taxon>Pucciniales</taxon>
        <taxon>Melampsoraceae</taxon>
        <taxon>Melampsora</taxon>
    </lineage>
</organism>
<evidence type="ECO:0000313" key="4">
    <source>
        <dbReference type="EMBL" id="EGG06506.1"/>
    </source>
</evidence>
<dbReference type="GO" id="GO:0008810">
    <property type="term" value="F:cellulase activity"/>
    <property type="evidence" value="ECO:0007669"/>
    <property type="project" value="InterPro"/>
</dbReference>
<dbReference type="EMBL" id="GL883108">
    <property type="protein sequence ID" value="EGG06506.1"/>
    <property type="molecule type" value="Genomic_DNA"/>
</dbReference>